<evidence type="ECO:0000313" key="1">
    <source>
        <dbReference type="EMBL" id="MDL2077005.1"/>
    </source>
</evidence>
<name>A0ABT7IWN4_9ACTN</name>
<accession>A0ABT7IWN4</accession>
<dbReference type="RefSeq" id="WP_285432163.1">
    <property type="nucleotide sequence ID" value="NZ_JASJUS010000008.1"/>
</dbReference>
<gene>
    <name evidence="1" type="ORF">QNN03_11195</name>
</gene>
<keyword evidence="2" id="KW-1185">Reference proteome</keyword>
<proteinExistence type="predicted"/>
<dbReference type="Proteomes" id="UP001241926">
    <property type="component" value="Unassembled WGS sequence"/>
</dbReference>
<evidence type="ECO:0008006" key="3">
    <source>
        <dbReference type="Google" id="ProtNLM"/>
    </source>
</evidence>
<evidence type="ECO:0000313" key="2">
    <source>
        <dbReference type="Proteomes" id="UP001241926"/>
    </source>
</evidence>
<protein>
    <recommendedName>
        <fullName evidence="3">SRPBCC family protein</fullName>
    </recommendedName>
</protein>
<reference evidence="1 2" key="1">
    <citation type="submission" date="2023-05" db="EMBL/GenBank/DDBJ databases">
        <title>Streptomyces fuscus sp. nov., a brown-black pigment producing actinomyces isolated from dry sand of Sea duck farm.</title>
        <authorList>
            <person name="Xie J."/>
            <person name="Shen N."/>
        </authorList>
    </citation>
    <scope>NUCLEOTIDE SEQUENCE [LARGE SCALE GENOMIC DNA]</scope>
    <source>
        <strain evidence="1 2">GXMU-J15</strain>
    </source>
</reference>
<organism evidence="1 2">
    <name type="scientific">Streptomyces fuscus</name>
    <dbReference type="NCBI Taxonomy" id="3048495"/>
    <lineage>
        <taxon>Bacteria</taxon>
        <taxon>Bacillati</taxon>
        <taxon>Actinomycetota</taxon>
        <taxon>Actinomycetes</taxon>
        <taxon>Kitasatosporales</taxon>
        <taxon>Streptomycetaceae</taxon>
        <taxon>Streptomyces</taxon>
    </lineage>
</organism>
<comment type="caution">
    <text evidence="1">The sequence shown here is derived from an EMBL/GenBank/DDBJ whole genome shotgun (WGS) entry which is preliminary data.</text>
</comment>
<dbReference type="EMBL" id="JASJUS010000008">
    <property type="protein sequence ID" value="MDL2077005.1"/>
    <property type="molecule type" value="Genomic_DNA"/>
</dbReference>
<sequence>MVAVSHSVLVHAVPYDWFGGIVAVLVELAEDSRAENGRILLPDGKEAEGVRLVTGRHLRRGARYSVADESATCLVTVKEWDRRRTLRAVGDVEHPEGRMTWEAALRGTDRPRRAEAKGEAQFTGTPRMLSAWAGSVRLRFDDWWAAAGGEPDAHSAPLRIRLRGKPVQAEIRAVPRPSEDGHWLVEVTLTGRGRGLLRPLLALVLPLSRRRLQLGLAQALDSLADGWNEHLPPALELDRDALREEILRQDF</sequence>